<dbReference type="Proteomes" id="UP000266723">
    <property type="component" value="Unassembled WGS sequence"/>
</dbReference>
<sequence length="101" mass="11659">MIYSHSYAQAIFDQSCCIFLDISQTTTRISKHFFQETRKAITNKDESREKEEITGEDECGCGAEETEEGSCFVAAERRHVRSFYLGSEIESMIEIWREGET</sequence>
<comment type="caution">
    <text evidence="1">The sequence shown here is derived from an EMBL/GenBank/DDBJ whole genome shotgun (WGS) entry which is preliminary data.</text>
</comment>
<name>A0ABQ7C287_BRACR</name>
<accession>A0ABQ7C287</accession>
<gene>
    <name evidence="1" type="ORF">DY000_02009941</name>
</gene>
<protein>
    <submittedName>
        <fullName evidence="1">Uncharacterized protein</fullName>
    </submittedName>
</protein>
<evidence type="ECO:0000313" key="1">
    <source>
        <dbReference type="EMBL" id="KAF3545989.1"/>
    </source>
</evidence>
<dbReference type="EMBL" id="QGKV02000832">
    <property type="protein sequence ID" value="KAF3545989.1"/>
    <property type="molecule type" value="Genomic_DNA"/>
</dbReference>
<organism evidence="1 2">
    <name type="scientific">Brassica cretica</name>
    <name type="common">Mustard</name>
    <dbReference type="NCBI Taxonomy" id="69181"/>
    <lineage>
        <taxon>Eukaryota</taxon>
        <taxon>Viridiplantae</taxon>
        <taxon>Streptophyta</taxon>
        <taxon>Embryophyta</taxon>
        <taxon>Tracheophyta</taxon>
        <taxon>Spermatophyta</taxon>
        <taxon>Magnoliopsida</taxon>
        <taxon>eudicotyledons</taxon>
        <taxon>Gunneridae</taxon>
        <taxon>Pentapetalae</taxon>
        <taxon>rosids</taxon>
        <taxon>malvids</taxon>
        <taxon>Brassicales</taxon>
        <taxon>Brassicaceae</taxon>
        <taxon>Brassiceae</taxon>
        <taxon>Brassica</taxon>
    </lineage>
</organism>
<keyword evidence="2" id="KW-1185">Reference proteome</keyword>
<proteinExistence type="predicted"/>
<evidence type="ECO:0000313" key="2">
    <source>
        <dbReference type="Proteomes" id="UP000266723"/>
    </source>
</evidence>
<reference evidence="1 2" key="1">
    <citation type="journal article" date="2020" name="BMC Genomics">
        <title>Intraspecific diversification of the crop wild relative Brassica cretica Lam. using demographic model selection.</title>
        <authorList>
            <person name="Kioukis A."/>
            <person name="Michalopoulou V.A."/>
            <person name="Briers L."/>
            <person name="Pirintsos S."/>
            <person name="Studholme D.J."/>
            <person name="Pavlidis P."/>
            <person name="Sarris P.F."/>
        </authorList>
    </citation>
    <scope>NUCLEOTIDE SEQUENCE [LARGE SCALE GENOMIC DNA]</scope>
    <source>
        <strain evidence="2">cv. PFS-1207/04</strain>
    </source>
</reference>